<feature type="compositionally biased region" description="Polar residues" evidence="1">
    <location>
        <begin position="1"/>
        <end position="10"/>
    </location>
</feature>
<accession>A0A6A7BA46</accession>
<sequence length="496" mass="54563">MASHTMSSRSAVHATRFRHNAPHISRRSSDELFHEITNKVSQEQVHLSATLLAGIRAILNQAIVTTDLPQNRLSCTHEPVLVFADTPRPNRSSQEYAGIPDSYETGRHGVPQDVNQAFSFSHEDLQFQEFFPHVDLSTYSSEDRKAARGRAAEQAAERARVKFDANEARERTDEREARQANRVREAEEALDRQAAQEAFKKNSKGKKSTTQKPKKRVSSKTTLVVKTKNDEPFRTTKVTTTSKPFQPARPSQLSRSHSAYPEQECNELAPNPKTVPPESSNNALATAPDDVELAFVRTEPTVSNTLSTDGNLNNYSNDNTKDELDDNVVESVEEGADNIIIESTNIQVSVPENTSTAAEASESIVKVFHFSQFDDSTYGSQLHNQGFLDLRAQESTNAVPATSSRIIKTPVDPSSRNSPQAVFCYSAPPSSMPTANSTHPSTSTFPTLSQSSGSGRRATSVEPAISPDQFSFLGKRARDSTADEDEPAVKKTKPSE</sequence>
<evidence type="ECO:0000256" key="1">
    <source>
        <dbReference type="SAM" id="MobiDB-lite"/>
    </source>
</evidence>
<feature type="region of interest" description="Disordered" evidence="1">
    <location>
        <begin position="141"/>
        <end position="284"/>
    </location>
</feature>
<feature type="compositionally biased region" description="Basic residues" evidence="1">
    <location>
        <begin position="201"/>
        <end position="218"/>
    </location>
</feature>
<feature type="compositionally biased region" description="Polar residues" evidence="1">
    <location>
        <begin position="236"/>
        <end position="257"/>
    </location>
</feature>
<evidence type="ECO:0000313" key="2">
    <source>
        <dbReference type="EMBL" id="KAF2852250.1"/>
    </source>
</evidence>
<feature type="region of interest" description="Disordered" evidence="1">
    <location>
        <begin position="396"/>
        <end position="496"/>
    </location>
</feature>
<gene>
    <name evidence="2" type="ORF">T440DRAFT_553668</name>
</gene>
<dbReference type="Proteomes" id="UP000799423">
    <property type="component" value="Unassembled WGS sequence"/>
</dbReference>
<protein>
    <submittedName>
        <fullName evidence="2">Uncharacterized protein</fullName>
    </submittedName>
</protein>
<dbReference type="AlphaFoldDB" id="A0A6A7BA46"/>
<proteinExistence type="predicted"/>
<feature type="compositionally biased region" description="Polar residues" evidence="1">
    <location>
        <begin position="302"/>
        <end position="318"/>
    </location>
</feature>
<reference evidence="2" key="1">
    <citation type="submission" date="2020-01" db="EMBL/GenBank/DDBJ databases">
        <authorList>
            <consortium name="DOE Joint Genome Institute"/>
            <person name="Haridas S."/>
            <person name="Albert R."/>
            <person name="Binder M."/>
            <person name="Bloem J."/>
            <person name="Labutti K."/>
            <person name="Salamov A."/>
            <person name="Andreopoulos B."/>
            <person name="Baker S.E."/>
            <person name="Barry K."/>
            <person name="Bills G."/>
            <person name="Bluhm B.H."/>
            <person name="Cannon C."/>
            <person name="Castanera R."/>
            <person name="Culley D.E."/>
            <person name="Daum C."/>
            <person name="Ezra D."/>
            <person name="Gonzalez J.B."/>
            <person name="Henrissat B."/>
            <person name="Kuo A."/>
            <person name="Liang C."/>
            <person name="Lipzen A."/>
            <person name="Lutzoni F."/>
            <person name="Magnuson J."/>
            <person name="Mondo S."/>
            <person name="Nolan M."/>
            <person name="Ohm R."/>
            <person name="Pangilinan J."/>
            <person name="Park H.-J."/>
            <person name="Ramirez L."/>
            <person name="Alfaro M."/>
            <person name="Sun H."/>
            <person name="Tritt A."/>
            <person name="Yoshinaga Y."/>
            <person name="Zwiers L.-H."/>
            <person name="Turgeon B.G."/>
            <person name="Goodwin S.B."/>
            <person name="Spatafora J.W."/>
            <person name="Crous P.W."/>
            <person name="Grigoriev I.V."/>
        </authorList>
    </citation>
    <scope>NUCLEOTIDE SEQUENCE</scope>
    <source>
        <strain evidence="2">IPT5</strain>
    </source>
</reference>
<evidence type="ECO:0000313" key="3">
    <source>
        <dbReference type="Proteomes" id="UP000799423"/>
    </source>
</evidence>
<dbReference type="EMBL" id="MU006299">
    <property type="protein sequence ID" value="KAF2852250.1"/>
    <property type="molecule type" value="Genomic_DNA"/>
</dbReference>
<name>A0A6A7BA46_9PLEO</name>
<feature type="compositionally biased region" description="Basic and acidic residues" evidence="1">
    <location>
        <begin position="155"/>
        <end position="191"/>
    </location>
</feature>
<feature type="compositionally biased region" description="Polar residues" evidence="1">
    <location>
        <begin position="428"/>
        <end position="454"/>
    </location>
</feature>
<feature type="compositionally biased region" description="Basic residues" evidence="1">
    <location>
        <begin position="15"/>
        <end position="26"/>
    </location>
</feature>
<feature type="compositionally biased region" description="Polar residues" evidence="1">
    <location>
        <begin position="396"/>
        <end position="420"/>
    </location>
</feature>
<keyword evidence="3" id="KW-1185">Reference proteome</keyword>
<feature type="region of interest" description="Disordered" evidence="1">
    <location>
        <begin position="1"/>
        <end position="26"/>
    </location>
</feature>
<organism evidence="2 3">
    <name type="scientific">Plenodomus tracheiphilus IPT5</name>
    <dbReference type="NCBI Taxonomy" id="1408161"/>
    <lineage>
        <taxon>Eukaryota</taxon>
        <taxon>Fungi</taxon>
        <taxon>Dikarya</taxon>
        <taxon>Ascomycota</taxon>
        <taxon>Pezizomycotina</taxon>
        <taxon>Dothideomycetes</taxon>
        <taxon>Pleosporomycetidae</taxon>
        <taxon>Pleosporales</taxon>
        <taxon>Pleosporineae</taxon>
        <taxon>Leptosphaeriaceae</taxon>
        <taxon>Plenodomus</taxon>
    </lineage>
</organism>
<feature type="compositionally biased region" description="Basic and acidic residues" evidence="1">
    <location>
        <begin position="476"/>
        <end position="496"/>
    </location>
</feature>
<feature type="region of interest" description="Disordered" evidence="1">
    <location>
        <begin position="302"/>
        <end position="322"/>
    </location>
</feature>